<reference evidence="6 7" key="1">
    <citation type="journal article" date="2023" name="Nucleic Acids Res.">
        <title>The hologenome of Daphnia magna reveals possible DNA methylation and microbiome-mediated evolution of the host genome.</title>
        <authorList>
            <person name="Chaturvedi A."/>
            <person name="Li X."/>
            <person name="Dhandapani V."/>
            <person name="Marshall H."/>
            <person name="Kissane S."/>
            <person name="Cuenca-Cambronero M."/>
            <person name="Asole G."/>
            <person name="Calvet F."/>
            <person name="Ruiz-Romero M."/>
            <person name="Marangio P."/>
            <person name="Guigo R."/>
            <person name="Rago D."/>
            <person name="Mirbahai L."/>
            <person name="Eastwood N."/>
            <person name="Colbourne J.K."/>
            <person name="Zhou J."/>
            <person name="Mallon E."/>
            <person name="Orsini L."/>
        </authorList>
    </citation>
    <scope>NUCLEOTIDE SEQUENCE [LARGE SCALE GENOMIC DNA]</scope>
    <source>
        <strain evidence="6">LRV0_1</strain>
    </source>
</reference>
<feature type="domain" description="C2H2-type" evidence="5">
    <location>
        <begin position="425"/>
        <end position="453"/>
    </location>
</feature>
<dbReference type="InterPro" id="IPR050758">
    <property type="entry name" value="Znf_C2H2-type"/>
</dbReference>
<keyword evidence="3" id="KW-0862">Zinc</keyword>
<organism evidence="6 7">
    <name type="scientific">Daphnia magna</name>
    <dbReference type="NCBI Taxonomy" id="35525"/>
    <lineage>
        <taxon>Eukaryota</taxon>
        <taxon>Metazoa</taxon>
        <taxon>Ecdysozoa</taxon>
        <taxon>Arthropoda</taxon>
        <taxon>Crustacea</taxon>
        <taxon>Branchiopoda</taxon>
        <taxon>Diplostraca</taxon>
        <taxon>Cladocera</taxon>
        <taxon>Anomopoda</taxon>
        <taxon>Daphniidae</taxon>
        <taxon>Daphnia</taxon>
    </lineage>
</organism>
<feature type="domain" description="C2H2-type" evidence="5">
    <location>
        <begin position="396"/>
        <end position="424"/>
    </location>
</feature>
<keyword evidence="2" id="KW-0677">Repeat</keyword>
<feature type="domain" description="C2H2-type" evidence="5">
    <location>
        <begin position="258"/>
        <end position="280"/>
    </location>
</feature>
<dbReference type="Pfam" id="PF00096">
    <property type="entry name" value="zf-C2H2"/>
    <property type="match status" value="7"/>
</dbReference>
<keyword evidence="7" id="KW-1185">Reference proteome</keyword>
<dbReference type="PROSITE" id="PS00028">
    <property type="entry name" value="ZINC_FINGER_C2H2_1"/>
    <property type="match status" value="12"/>
</dbReference>
<comment type="caution">
    <text evidence="6">The sequence shown here is derived from an EMBL/GenBank/DDBJ whole genome shotgun (WGS) entry which is preliminary data.</text>
</comment>
<dbReference type="InterPro" id="IPR013087">
    <property type="entry name" value="Znf_C2H2_type"/>
</dbReference>
<feature type="domain" description="C2H2-type" evidence="5">
    <location>
        <begin position="368"/>
        <end position="395"/>
    </location>
</feature>
<evidence type="ECO:0000256" key="3">
    <source>
        <dbReference type="PROSITE-ProRule" id="PRU00042"/>
    </source>
</evidence>
<feature type="domain" description="C2H2-type" evidence="5">
    <location>
        <begin position="230"/>
        <end position="257"/>
    </location>
</feature>
<dbReference type="Proteomes" id="UP001234178">
    <property type="component" value="Unassembled WGS sequence"/>
</dbReference>
<evidence type="ECO:0000256" key="1">
    <source>
        <dbReference type="ARBA" id="ARBA00022723"/>
    </source>
</evidence>
<dbReference type="InterPro" id="IPR036236">
    <property type="entry name" value="Znf_C2H2_sf"/>
</dbReference>
<dbReference type="SUPFAM" id="SSF57667">
    <property type="entry name" value="beta-beta-alpha zinc fingers"/>
    <property type="match status" value="7"/>
</dbReference>
<dbReference type="Gene3D" id="3.30.160.60">
    <property type="entry name" value="Classic Zinc Finger"/>
    <property type="match status" value="10"/>
</dbReference>
<feature type="domain" description="C2H2-type" evidence="5">
    <location>
        <begin position="339"/>
        <end position="366"/>
    </location>
</feature>
<feature type="region of interest" description="Disordered" evidence="4">
    <location>
        <begin position="652"/>
        <end position="697"/>
    </location>
</feature>
<protein>
    <recommendedName>
        <fullName evidence="5">C2H2-type domain-containing protein</fullName>
    </recommendedName>
</protein>
<dbReference type="EMBL" id="JAOYFB010000040">
    <property type="protein sequence ID" value="KAK4035984.1"/>
    <property type="molecule type" value="Genomic_DNA"/>
</dbReference>
<evidence type="ECO:0000256" key="4">
    <source>
        <dbReference type="SAM" id="MobiDB-lite"/>
    </source>
</evidence>
<feature type="domain" description="C2H2-type" evidence="5">
    <location>
        <begin position="200"/>
        <end position="227"/>
    </location>
</feature>
<feature type="domain" description="C2H2-type" evidence="5">
    <location>
        <begin position="285"/>
        <end position="312"/>
    </location>
</feature>
<dbReference type="Pfam" id="PF13912">
    <property type="entry name" value="zf-C2H2_6"/>
    <property type="match status" value="2"/>
</dbReference>
<evidence type="ECO:0000313" key="7">
    <source>
        <dbReference type="Proteomes" id="UP001234178"/>
    </source>
</evidence>
<gene>
    <name evidence="6" type="ORF">OUZ56_028060</name>
</gene>
<dbReference type="SMART" id="SM00355">
    <property type="entry name" value="ZnF_C2H2"/>
    <property type="match status" value="13"/>
</dbReference>
<feature type="domain" description="C2H2-type" evidence="5">
    <location>
        <begin position="510"/>
        <end position="539"/>
    </location>
</feature>
<keyword evidence="3" id="KW-0863">Zinc-finger</keyword>
<feature type="domain" description="C2H2-type" evidence="5">
    <location>
        <begin position="454"/>
        <end position="481"/>
    </location>
</feature>
<feature type="domain" description="C2H2-type" evidence="5">
    <location>
        <begin position="172"/>
        <end position="195"/>
    </location>
</feature>
<dbReference type="PANTHER" id="PTHR23234">
    <property type="entry name" value="ZNF44 PROTEIN"/>
    <property type="match status" value="1"/>
</dbReference>
<sequence length="697" mass="79305">MYSCIVCCCSLGETRWKNLKEIKHGKNGEKTLADLVTELVSTSNVKAKAGKLAGDHACLPCFRELSSLSELQQILSNKQTELLKKLTESRGSQTKNGKKKRMSNDSWGVLHITKEAIPIQNQENSSPEGLSLQSIISMDAEITITEKENGGTEIDFEVVEGISDLKRANELYGCRFCKKEFVTSTFAINHMQEIHGKLLHKCDICEHEFRLKCEIDQHRISHLKDAPLPFQCGSCHKGFETFEAFQEHDKLHELQKKFGCAQCGRKFDDENKLNHHMLTHQYKSYACNRCNKTFRSNHSYIKHQKLHGEHSRFSCNLCSRQFASAENLHTHLKKHNKPHKCDVCSKAFDSQLVLEQHLETHSKHKKNVECTVCGKLLVSQLQLESHMRVHTGEKPYQCDACGATFAQRSNLDSHHRAVHLQERRFKCDECDKTFKRKRLLQYHIRSVHTGERPYNCEICHATFVYPEHYKKHLLTHSGIKPWACEICGKTFSSKDNRNSHRFTHSDRKPYECQVCGLSFMRKPALLQHLTEERHGDPETAGAAVKIVQVLTGHEMEPESHPMEWDTLEIQSADGLGLGMDNHDVSHVQTIIIPDEHGRPIEIQVVGSDSTQQVTDQLQFELSAESLNVIQAFELQGVTDFEPIVKEKGGMNCPITSGFQTPSSGQQCNPDNEVESQDNEAGTRSSNSKQWRGKQLNN</sequence>
<accession>A0ABR0B2Y2</accession>
<evidence type="ECO:0000313" key="6">
    <source>
        <dbReference type="EMBL" id="KAK4035984.1"/>
    </source>
</evidence>
<keyword evidence="1" id="KW-0479">Metal-binding</keyword>
<dbReference type="PROSITE" id="PS50157">
    <property type="entry name" value="ZINC_FINGER_C2H2_2"/>
    <property type="match status" value="13"/>
</dbReference>
<proteinExistence type="predicted"/>
<feature type="compositionally biased region" description="Polar residues" evidence="4">
    <location>
        <begin position="653"/>
        <end position="669"/>
    </location>
</feature>
<dbReference type="PANTHER" id="PTHR23234:SF10">
    <property type="entry name" value="RIKEN CDNA 6720489N17 GENE-RELATED"/>
    <property type="match status" value="1"/>
</dbReference>
<feature type="domain" description="C2H2-type" evidence="5">
    <location>
        <begin position="482"/>
        <end position="509"/>
    </location>
</feature>
<feature type="compositionally biased region" description="Polar residues" evidence="4">
    <location>
        <begin position="678"/>
        <end position="697"/>
    </location>
</feature>
<evidence type="ECO:0000259" key="5">
    <source>
        <dbReference type="PROSITE" id="PS50157"/>
    </source>
</evidence>
<evidence type="ECO:0000256" key="2">
    <source>
        <dbReference type="ARBA" id="ARBA00022737"/>
    </source>
</evidence>
<name>A0ABR0B2Y2_9CRUS</name>
<feature type="domain" description="C2H2-type" evidence="5">
    <location>
        <begin position="313"/>
        <end position="340"/>
    </location>
</feature>